<dbReference type="AlphaFoldDB" id="A0A699LA39"/>
<gene>
    <name evidence="1" type="ORF">Tci_698784</name>
</gene>
<dbReference type="Gene3D" id="2.10.25.10">
    <property type="entry name" value="Laminin"/>
    <property type="match status" value="1"/>
</dbReference>
<reference evidence="1" key="1">
    <citation type="journal article" date="2019" name="Sci. Rep.">
        <title>Draft genome of Tanacetum cinerariifolium, the natural source of mosquito coil.</title>
        <authorList>
            <person name="Yamashiro T."/>
            <person name="Shiraishi A."/>
            <person name="Satake H."/>
            <person name="Nakayama K."/>
        </authorList>
    </citation>
    <scope>NUCLEOTIDE SEQUENCE</scope>
</reference>
<dbReference type="EMBL" id="BKCJ010589298">
    <property type="protein sequence ID" value="GFB26813.1"/>
    <property type="molecule type" value="Genomic_DNA"/>
</dbReference>
<feature type="non-terminal residue" evidence="1">
    <location>
        <position position="192"/>
    </location>
</feature>
<comment type="caution">
    <text evidence="1">The sequence shown here is derived from an EMBL/GenBank/DDBJ whole genome shotgun (WGS) entry which is preliminary data.</text>
</comment>
<name>A0A699LA39_TANCI</name>
<protein>
    <submittedName>
        <fullName evidence="1">EGF-like calcium-binding</fullName>
    </submittedName>
</protein>
<organism evidence="1">
    <name type="scientific">Tanacetum cinerariifolium</name>
    <name type="common">Dalmatian daisy</name>
    <name type="synonym">Chrysanthemum cinerariifolium</name>
    <dbReference type="NCBI Taxonomy" id="118510"/>
    <lineage>
        <taxon>Eukaryota</taxon>
        <taxon>Viridiplantae</taxon>
        <taxon>Streptophyta</taxon>
        <taxon>Embryophyta</taxon>
        <taxon>Tracheophyta</taxon>
        <taxon>Spermatophyta</taxon>
        <taxon>Magnoliopsida</taxon>
        <taxon>eudicotyledons</taxon>
        <taxon>Gunneridae</taxon>
        <taxon>Pentapetalae</taxon>
        <taxon>asterids</taxon>
        <taxon>campanulids</taxon>
        <taxon>Asterales</taxon>
        <taxon>Asteraceae</taxon>
        <taxon>Asteroideae</taxon>
        <taxon>Anthemideae</taxon>
        <taxon>Anthemidinae</taxon>
        <taxon>Tanacetum</taxon>
    </lineage>
</organism>
<feature type="non-terminal residue" evidence="1">
    <location>
        <position position="1"/>
    </location>
</feature>
<proteinExistence type="predicted"/>
<dbReference type="PANTHER" id="PTHR33491">
    <property type="entry name" value="OSJNBA0016N04.9 PROTEIN"/>
    <property type="match status" value="1"/>
</dbReference>
<accession>A0A699LA39</accession>
<evidence type="ECO:0000313" key="1">
    <source>
        <dbReference type="EMBL" id="GFB26813.1"/>
    </source>
</evidence>
<sequence length="192" mass="21177">ANFSVRPYFFSKVNKFTVIGCYDYAWLASRTKSRNVSTGCMVICSTPNEVLGDECTGYGCCQSSIPNDINFYTTQVRKLQNLSNGSSDDVSDIYRRSFNPCTYAFVGDENAFKFNGVTDLNDTSFRKRIEDTVPLVLEWAIGNLSCPEAEATAGFACQLNSNCVSSSRKSGGYRCVCKEGYEGNPYLSPGCQ</sequence>